<evidence type="ECO:0000256" key="1">
    <source>
        <dbReference type="SAM" id="Phobius"/>
    </source>
</evidence>
<proteinExistence type="predicted"/>
<sequence length="103" mass="11326">MAKNNLLTKLSRAPVLLSLPALALWIAVAAFLFKWIRAWSAGHLEPGIETSWATLYGFFAVAVLALAAGLFFTIRAWQGKSTVRWQVLSLLLGVLALWMTCGH</sequence>
<comment type="caution">
    <text evidence="2">The sequence shown here is derived from an EMBL/GenBank/DDBJ whole genome shotgun (WGS) entry which is preliminary data.</text>
</comment>
<keyword evidence="1" id="KW-0472">Membrane</keyword>
<gene>
    <name evidence="2" type="ORF">S12H4_32580</name>
</gene>
<protein>
    <submittedName>
        <fullName evidence="2">Uncharacterized protein</fullName>
    </submittedName>
</protein>
<feature type="transmembrane region" description="Helical" evidence="1">
    <location>
        <begin position="53"/>
        <end position="74"/>
    </location>
</feature>
<keyword evidence="1" id="KW-0812">Transmembrane</keyword>
<accession>X1TVE6</accession>
<organism evidence="2">
    <name type="scientific">marine sediment metagenome</name>
    <dbReference type="NCBI Taxonomy" id="412755"/>
    <lineage>
        <taxon>unclassified sequences</taxon>
        <taxon>metagenomes</taxon>
        <taxon>ecological metagenomes</taxon>
    </lineage>
</organism>
<dbReference type="EMBL" id="BARW01019112">
    <property type="protein sequence ID" value="GAI91520.1"/>
    <property type="molecule type" value="Genomic_DNA"/>
</dbReference>
<name>X1TVE6_9ZZZZ</name>
<evidence type="ECO:0000313" key="2">
    <source>
        <dbReference type="EMBL" id="GAI91520.1"/>
    </source>
</evidence>
<feature type="transmembrane region" description="Helical" evidence="1">
    <location>
        <begin position="83"/>
        <end position="100"/>
    </location>
</feature>
<dbReference type="AlphaFoldDB" id="X1TVE6"/>
<reference evidence="2" key="1">
    <citation type="journal article" date="2014" name="Front. Microbiol.">
        <title>High frequency of phylogenetically diverse reductive dehalogenase-homologous genes in deep subseafloor sedimentary metagenomes.</title>
        <authorList>
            <person name="Kawai M."/>
            <person name="Futagami T."/>
            <person name="Toyoda A."/>
            <person name="Takaki Y."/>
            <person name="Nishi S."/>
            <person name="Hori S."/>
            <person name="Arai W."/>
            <person name="Tsubouchi T."/>
            <person name="Morono Y."/>
            <person name="Uchiyama I."/>
            <person name="Ito T."/>
            <person name="Fujiyama A."/>
            <person name="Inagaki F."/>
            <person name="Takami H."/>
        </authorList>
    </citation>
    <scope>NUCLEOTIDE SEQUENCE</scope>
    <source>
        <strain evidence="2">Expedition CK06-06</strain>
    </source>
</reference>
<keyword evidence="1" id="KW-1133">Transmembrane helix</keyword>